<name>A0A6A4J5J5_APOLU</name>
<accession>A0A6A4J5J5</accession>
<gene>
    <name evidence="1" type="ORF">GE061_006571</name>
</gene>
<proteinExistence type="predicted"/>
<protein>
    <submittedName>
        <fullName evidence="1">Uncharacterized protein</fullName>
    </submittedName>
</protein>
<keyword evidence="2" id="KW-1185">Reference proteome</keyword>
<dbReference type="Proteomes" id="UP000466442">
    <property type="component" value="Unassembled WGS sequence"/>
</dbReference>
<dbReference type="AlphaFoldDB" id="A0A6A4J5J5"/>
<comment type="caution">
    <text evidence="1">The sequence shown here is derived from an EMBL/GenBank/DDBJ whole genome shotgun (WGS) entry which is preliminary data.</text>
</comment>
<organism evidence="1 2">
    <name type="scientific">Apolygus lucorum</name>
    <name type="common">Small green plant bug</name>
    <name type="synonym">Lygocoris lucorum</name>
    <dbReference type="NCBI Taxonomy" id="248454"/>
    <lineage>
        <taxon>Eukaryota</taxon>
        <taxon>Metazoa</taxon>
        <taxon>Ecdysozoa</taxon>
        <taxon>Arthropoda</taxon>
        <taxon>Hexapoda</taxon>
        <taxon>Insecta</taxon>
        <taxon>Pterygota</taxon>
        <taxon>Neoptera</taxon>
        <taxon>Paraneoptera</taxon>
        <taxon>Hemiptera</taxon>
        <taxon>Heteroptera</taxon>
        <taxon>Panheteroptera</taxon>
        <taxon>Cimicomorpha</taxon>
        <taxon>Miridae</taxon>
        <taxon>Mirini</taxon>
        <taxon>Apolygus</taxon>
    </lineage>
</organism>
<dbReference type="EMBL" id="WIXP02000014">
    <property type="protein sequence ID" value="KAF6200268.1"/>
    <property type="molecule type" value="Genomic_DNA"/>
</dbReference>
<sequence length="74" mass="8747">MVHRFTKRVVHGLFETAVAEWKCQWSDQLYHPRNHHVYASTAQQLPLLRIFRSVCGVSSQENRLERLAHLIPPR</sequence>
<evidence type="ECO:0000313" key="2">
    <source>
        <dbReference type="Proteomes" id="UP000466442"/>
    </source>
</evidence>
<reference evidence="1" key="1">
    <citation type="journal article" date="2021" name="Mol. Ecol. Resour.">
        <title>Apolygus lucorum genome provides insights into omnivorousness and mesophyll feeding.</title>
        <authorList>
            <person name="Liu Y."/>
            <person name="Liu H."/>
            <person name="Wang H."/>
            <person name="Huang T."/>
            <person name="Liu B."/>
            <person name="Yang B."/>
            <person name="Yin L."/>
            <person name="Li B."/>
            <person name="Zhang Y."/>
            <person name="Zhang S."/>
            <person name="Jiang F."/>
            <person name="Zhang X."/>
            <person name="Ren Y."/>
            <person name="Wang B."/>
            <person name="Wang S."/>
            <person name="Lu Y."/>
            <person name="Wu K."/>
            <person name="Fan W."/>
            <person name="Wang G."/>
        </authorList>
    </citation>
    <scope>NUCLEOTIDE SEQUENCE</scope>
    <source>
        <strain evidence="1">12Hb</strain>
    </source>
</reference>
<evidence type="ECO:0000313" key="1">
    <source>
        <dbReference type="EMBL" id="KAF6200268.1"/>
    </source>
</evidence>